<name>A0ABU6QUN5_9FABA</name>
<dbReference type="EMBL" id="JASCZI010002042">
    <property type="protein sequence ID" value="MED6115779.1"/>
    <property type="molecule type" value="Genomic_DNA"/>
</dbReference>
<keyword evidence="3" id="KW-1185">Reference proteome</keyword>
<sequence>MVESSKTKSILPKKQGKQSCGVVDSRQQQNQSWRSLTTAPKHGSGTTQQSHHKGRERQNRYDPKTGLEKRCSVADSSGPVLGIALTASRLTSFLPSVALRDRQLRSSAHFTP</sequence>
<feature type="compositionally biased region" description="Basic and acidic residues" evidence="1">
    <location>
        <begin position="56"/>
        <end position="72"/>
    </location>
</feature>
<reference evidence="2 3" key="1">
    <citation type="journal article" date="2023" name="Plants (Basel)">
        <title>Bridging the Gap: Combining Genomics and Transcriptomics Approaches to Understand Stylosanthes scabra, an Orphan Legume from the Brazilian Caatinga.</title>
        <authorList>
            <person name="Ferreira-Neto J.R.C."/>
            <person name="da Silva M.D."/>
            <person name="Binneck E."/>
            <person name="de Melo N.F."/>
            <person name="da Silva R.H."/>
            <person name="de Melo A.L.T.M."/>
            <person name="Pandolfi V."/>
            <person name="Bustamante F.O."/>
            <person name="Brasileiro-Vidal A.C."/>
            <person name="Benko-Iseppon A.M."/>
        </authorList>
    </citation>
    <scope>NUCLEOTIDE SEQUENCE [LARGE SCALE GENOMIC DNA]</scope>
    <source>
        <tissue evidence="2">Leaves</tissue>
    </source>
</reference>
<evidence type="ECO:0000313" key="3">
    <source>
        <dbReference type="Proteomes" id="UP001341840"/>
    </source>
</evidence>
<evidence type="ECO:0000256" key="1">
    <source>
        <dbReference type="SAM" id="MobiDB-lite"/>
    </source>
</evidence>
<accession>A0ABU6QUN5</accession>
<organism evidence="2 3">
    <name type="scientific">Stylosanthes scabra</name>
    <dbReference type="NCBI Taxonomy" id="79078"/>
    <lineage>
        <taxon>Eukaryota</taxon>
        <taxon>Viridiplantae</taxon>
        <taxon>Streptophyta</taxon>
        <taxon>Embryophyta</taxon>
        <taxon>Tracheophyta</taxon>
        <taxon>Spermatophyta</taxon>
        <taxon>Magnoliopsida</taxon>
        <taxon>eudicotyledons</taxon>
        <taxon>Gunneridae</taxon>
        <taxon>Pentapetalae</taxon>
        <taxon>rosids</taxon>
        <taxon>fabids</taxon>
        <taxon>Fabales</taxon>
        <taxon>Fabaceae</taxon>
        <taxon>Papilionoideae</taxon>
        <taxon>50 kb inversion clade</taxon>
        <taxon>dalbergioids sensu lato</taxon>
        <taxon>Dalbergieae</taxon>
        <taxon>Pterocarpus clade</taxon>
        <taxon>Stylosanthes</taxon>
    </lineage>
</organism>
<gene>
    <name evidence="2" type="ORF">PIB30_093986</name>
</gene>
<evidence type="ECO:0000313" key="2">
    <source>
        <dbReference type="EMBL" id="MED6115779.1"/>
    </source>
</evidence>
<comment type="caution">
    <text evidence="2">The sequence shown here is derived from an EMBL/GenBank/DDBJ whole genome shotgun (WGS) entry which is preliminary data.</text>
</comment>
<feature type="compositionally biased region" description="Polar residues" evidence="1">
    <location>
        <begin position="25"/>
        <end position="49"/>
    </location>
</feature>
<dbReference type="Proteomes" id="UP001341840">
    <property type="component" value="Unassembled WGS sequence"/>
</dbReference>
<feature type="region of interest" description="Disordered" evidence="1">
    <location>
        <begin position="1"/>
        <end position="73"/>
    </location>
</feature>
<protein>
    <submittedName>
        <fullName evidence="2">Uncharacterized protein</fullName>
    </submittedName>
</protein>
<proteinExistence type="predicted"/>